<protein>
    <recommendedName>
        <fullName evidence="7">Thioredoxin-like fold domain-containing protein</fullName>
    </recommendedName>
</protein>
<dbReference type="PANTHER" id="PTHR13887:SF14">
    <property type="entry name" value="DISULFIDE BOND FORMATION PROTEIN D"/>
    <property type="match status" value="1"/>
</dbReference>
<comment type="similarity">
    <text evidence="1">Belongs to the thioredoxin family. DsbA subfamily.</text>
</comment>
<keyword evidence="6" id="KW-0812">Transmembrane</keyword>
<keyword evidence="5" id="KW-0676">Redox-active center</keyword>
<dbReference type="GO" id="GO:0016491">
    <property type="term" value="F:oxidoreductase activity"/>
    <property type="evidence" value="ECO:0007669"/>
    <property type="project" value="UniProtKB-KW"/>
</dbReference>
<evidence type="ECO:0000256" key="5">
    <source>
        <dbReference type="ARBA" id="ARBA00023284"/>
    </source>
</evidence>
<keyword evidence="3" id="KW-0560">Oxidoreductase</keyword>
<dbReference type="EMBL" id="BOQL01000057">
    <property type="protein sequence ID" value="GIM75382.1"/>
    <property type="molecule type" value="Genomic_DNA"/>
</dbReference>
<dbReference type="InterPro" id="IPR012336">
    <property type="entry name" value="Thioredoxin-like_fold"/>
</dbReference>
<keyword evidence="4" id="KW-1015">Disulfide bond</keyword>
<dbReference type="PANTHER" id="PTHR13887">
    <property type="entry name" value="GLUTATHIONE S-TRANSFERASE KAPPA"/>
    <property type="match status" value="1"/>
</dbReference>
<evidence type="ECO:0000256" key="4">
    <source>
        <dbReference type="ARBA" id="ARBA00023157"/>
    </source>
</evidence>
<keyword evidence="2" id="KW-0732">Signal</keyword>
<dbReference type="Gene3D" id="3.40.30.10">
    <property type="entry name" value="Glutaredoxin"/>
    <property type="match status" value="1"/>
</dbReference>
<evidence type="ECO:0000256" key="3">
    <source>
        <dbReference type="ARBA" id="ARBA00023002"/>
    </source>
</evidence>
<dbReference type="InterPro" id="IPR036249">
    <property type="entry name" value="Thioredoxin-like_sf"/>
</dbReference>
<keyword evidence="6" id="KW-1133">Transmembrane helix</keyword>
<feature type="transmembrane region" description="Helical" evidence="6">
    <location>
        <begin position="32"/>
        <end position="54"/>
    </location>
</feature>
<proteinExistence type="inferred from homology"/>
<dbReference type="RefSeq" id="WP_212992442.1">
    <property type="nucleotide sequence ID" value="NZ_BAABEA010000003.1"/>
</dbReference>
<dbReference type="Proteomes" id="UP000681340">
    <property type="component" value="Unassembled WGS sequence"/>
</dbReference>
<evidence type="ECO:0000313" key="9">
    <source>
        <dbReference type="Proteomes" id="UP000681340"/>
    </source>
</evidence>
<evidence type="ECO:0000256" key="6">
    <source>
        <dbReference type="SAM" id="Phobius"/>
    </source>
</evidence>
<reference evidence="8" key="1">
    <citation type="submission" date="2021-03" db="EMBL/GenBank/DDBJ databases">
        <title>Whole genome shotgun sequence of Actinoplanes auranticolor NBRC 12245.</title>
        <authorList>
            <person name="Komaki H."/>
            <person name="Tamura T."/>
        </authorList>
    </citation>
    <scope>NUCLEOTIDE SEQUENCE</scope>
    <source>
        <strain evidence="8">NBRC 12245</strain>
    </source>
</reference>
<evidence type="ECO:0000256" key="2">
    <source>
        <dbReference type="ARBA" id="ARBA00022729"/>
    </source>
</evidence>
<evidence type="ECO:0000259" key="7">
    <source>
        <dbReference type="Pfam" id="PF13462"/>
    </source>
</evidence>
<keyword evidence="6" id="KW-0472">Membrane</keyword>
<organism evidence="8 9">
    <name type="scientific">Actinoplanes auranticolor</name>
    <dbReference type="NCBI Taxonomy" id="47988"/>
    <lineage>
        <taxon>Bacteria</taxon>
        <taxon>Bacillati</taxon>
        <taxon>Actinomycetota</taxon>
        <taxon>Actinomycetes</taxon>
        <taxon>Micromonosporales</taxon>
        <taxon>Micromonosporaceae</taxon>
        <taxon>Actinoplanes</taxon>
    </lineage>
</organism>
<keyword evidence="9" id="KW-1185">Reference proteome</keyword>
<name>A0A919SMY5_9ACTN</name>
<dbReference type="Pfam" id="PF13462">
    <property type="entry name" value="Thioredoxin_4"/>
    <property type="match status" value="1"/>
</dbReference>
<accession>A0A919SMY5</accession>
<dbReference type="SUPFAM" id="SSF52833">
    <property type="entry name" value="Thioredoxin-like"/>
    <property type="match status" value="1"/>
</dbReference>
<evidence type="ECO:0000313" key="8">
    <source>
        <dbReference type="EMBL" id="GIM75382.1"/>
    </source>
</evidence>
<evidence type="ECO:0000256" key="1">
    <source>
        <dbReference type="ARBA" id="ARBA00005791"/>
    </source>
</evidence>
<sequence length="247" mass="25532">MSGNNRDRANRDRARAKRVVQEQLAKERRRRVTLWTSLGVVVLLVVVGLIGWGVAANQESDKTAGLTTPSVAVDEGTAFAVGTGPVKIDIYEDFICPACGQFETGAASTIDQLVAANKVTVQYHPIAILDRASSTEYSTRSAAAAAAAAQGGKFAEYHKALFANQPEEGGAGLDDAKLIELGRSVGLTDAAFADAVNNGTYKAWATKVTDTAAARGVNSTPTVLVGGKALESPTPQALMAAVGAAGA</sequence>
<comment type="caution">
    <text evidence="8">The sequence shown here is derived from an EMBL/GenBank/DDBJ whole genome shotgun (WGS) entry which is preliminary data.</text>
</comment>
<dbReference type="AlphaFoldDB" id="A0A919SMY5"/>
<feature type="domain" description="Thioredoxin-like fold" evidence="7">
    <location>
        <begin position="85"/>
        <end position="242"/>
    </location>
</feature>
<gene>
    <name evidence="8" type="ORF">Aau02nite_65620</name>
</gene>